<evidence type="ECO:0000256" key="10">
    <source>
        <dbReference type="ARBA" id="ARBA00023329"/>
    </source>
</evidence>
<keyword evidence="7 11" id="KW-0653">Protein transport</keyword>
<comment type="similarity">
    <text evidence="3 11">Belongs to the COPE family.</text>
</comment>
<sequence>MNYFTIKQAYYTGNFPQTLQEIAKFNKISDDTLLFYKHSASLKLGQLTQDLGSSNLDKAFAAYKVFLETREISQLEKTVSIETGSPFELYLFASAQAIREDFEAGLQICVSGIDSDEQLGTPELLLLAVEISLMNNQFSTATTILENYTSANEDEISGEDELILNLAESYVKFATNQETTRSNFYYFEELSQTFPTWKTQLGLLNMHLQQNNVPEAQSIVDVLESEYYTEEQKDLAKLYRPSFLASKITLSILQNSQDTQPLRSELATLDPANVFCKKHNETQAKFDEVVAKYSS</sequence>
<dbReference type="GO" id="GO:0030126">
    <property type="term" value="C:COPI vesicle coat"/>
    <property type="evidence" value="ECO:0007669"/>
    <property type="project" value="TreeGrafter"/>
</dbReference>
<evidence type="ECO:0000256" key="5">
    <source>
        <dbReference type="ARBA" id="ARBA00022490"/>
    </source>
</evidence>
<evidence type="ECO:0000313" key="12">
    <source>
        <dbReference type="EMBL" id="QLG74287.1"/>
    </source>
</evidence>
<dbReference type="KEGG" id="zmk:HG535_0G01710"/>
<evidence type="ECO:0000256" key="11">
    <source>
        <dbReference type="PIRNR" id="PIRNR016478"/>
    </source>
</evidence>
<evidence type="ECO:0000256" key="9">
    <source>
        <dbReference type="ARBA" id="ARBA00023136"/>
    </source>
</evidence>
<evidence type="ECO:0000256" key="2">
    <source>
        <dbReference type="ARBA" id="ARBA00004347"/>
    </source>
</evidence>
<comment type="function">
    <text evidence="11">The coatomer is a cytosolic protein complex that binds to dilysine motifs and reversibly associates with Golgi non-clathrin-coated vesicles, which further mediate biosynthetic protein transport from the ER, via the Golgi up to the trans Golgi network. The coatomer complex is required for budding from Golgi membranes, and is essential for the retrograde Golgi-to-ER transport of dilysine-tagged proteins.</text>
</comment>
<dbReference type="GO" id="GO:0006888">
    <property type="term" value="P:endoplasmic reticulum to Golgi vesicle-mediated transport"/>
    <property type="evidence" value="ECO:0007669"/>
    <property type="project" value="TreeGrafter"/>
</dbReference>
<dbReference type="PANTHER" id="PTHR10805">
    <property type="entry name" value="COATOMER SUBUNIT EPSILON"/>
    <property type="match status" value="1"/>
</dbReference>
<keyword evidence="13" id="KW-1185">Reference proteome</keyword>
<gene>
    <name evidence="12" type="ORF">HG535_0G01710</name>
</gene>
<keyword evidence="4 11" id="KW-0813">Transport</keyword>
<dbReference type="GO" id="GO:0006891">
    <property type="term" value="P:intra-Golgi vesicle-mediated transport"/>
    <property type="evidence" value="ECO:0007669"/>
    <property type="project" value="TreeGrafter"/>
</dbReference>
<dbReference type="PANTHER" id="PTHR10805:SF0">
    <property type="entry name" value="COATOMER SUBUNIT EPSILON"/>
    <property type="match status" value="1"/>
</dbReference>
<evidence type="ECO:0000256" key="3">
    <source>
        <dbReference type="ARBA" id="ARBA00008827"/>
    </source>
</evidence>
<evidence type="ECO:0000256" key="1">
    <source>
        <dbReference type="ARBA" id="ARBA00004255"/>
    </source>
</evidence>
<dbReference type="Gene3D" id="1.25.40.10">
    <property type="entry name" value="Tetratricopeptide repeat domain"/>
    <property type="match status" value="1"/>
</dbReference>
<dbReference type="GeneID" id="59238070"/>
<dbReference type="GO" id="GO:0000139">
    <property type="term" value="C:Golgi membrane"/>
    <property type="evidence" value="ECO:0007669"/>
    <property type="project" value="UniProtKB-SubCell"/>
</dbReference>
<accession>A0A7H9B6U6</accession>
<keyword evidence="8 11" id="KW-0333">Golgi apparatus</keyword>
<organism evidence="12 13">
    <name type="scientific">Zygotorulaspora mrakii</name>
    <name type="common">Zygosaccharomyces mrakii</name>
    <dbReference type="NCBI Taxonomy" id="42260"/>
    <lineage>
        <taxon>Eukaryota</taxon>
        <taxon>Fungi</taxon>
        <taxon>Dikarya</taxon>
        <taxon>Ascomycota</taxon>
        <taxon>Saccharomycotina</taxon>
        <taxon>Saccharomycetes</taxon>
        <taxon>Saccharomycetales</taxon>
        <taxon>Saccharomycetaceae</taxon>
        <taxon>Zygotorulaspora</taxon>
    </lineage>
</organism>
<reference evidence="12 13" key="1">
    <citation type="submission" date="2020-07" db="EMBL/GenBank/DDBJ databases">
        <title>The yeast mating-type switching endonuclease HO is a domesticated member of an unorthodox homing genetic element family.</title>
        <authorList>
            <person name="Coughlan A.Y."/>
            <person name="Lombardi L."/>
            <person name="Braun-Galleani S."/>
            <person name="Martos A.R."/>
            <person name="Galeote V."/>
            <person name="Bigey F."/>
            <person name="Dequin S."/>
            <person name="Byrne K.P."/>
            <person name="Wolfe K.H."/>
        </authorList>
    </citation>
    <scope>NUCLEOTIDE SEQUENCE [LARGE SCALE GENOMIC DNA]</scope>
    <source>
        <strain evidence="12 13">NRRL Y-6702</strain>
    </source>
</reference>
<dbReference type="Proteomes" id="UP000509704">
    <property type="component" value="Chromosome 7"/>
</dbReference>
<dbReference type="InterPro" id="IPR006822">
    <property type="entry name" value="Coatomer_esu"/>
</dbReference>
<dbReference type="Pfam" id="PF04733">
    <property type="entry name" value="Coatomer_E"/>
    <property type="match status" value="1"/>
</dbReference>
<comment type="subcellular location">
    <subcellularLocation>
        <location evidence="2">Cytoplasmic vesicle</location>
        <location evidence="2">COPI-coated vesicle membrane</location>
        <topology evidence="2">Peripheral membrane protein</topology>
        <orientation evidence="2">Cytoplasmic side</orientation>
    </subcellularLocation>
    <subcellularLocation>
        <location evidence="1">Golgi apparatus membrane</location>
        <topology evidence="1">Peripheral membrane protein</topology>
        <orientation evidence="1">Cytoplasmic side</orientation>
    </subcellularLocation>
</comment>
<keyword evidence="10 11" id="KW-0968">Cytoplasmic vesicle</keyword>
<dbReference type="RefSeq" id="XP_037146012.1">
    <property type="nucleotide sequence ID" value="XM_037290117.1"/>
</dbReference>
<evidence type="ECO:0000256" key="8">
    <source>
        <dbReference type="ARBA" id="ARBA00023034"/>
    </source>
</evidence>
<dbReference type="PIRSF" id="PIRSF016478">
    <property type="entry name" value="Coatomer_esu"/>
    <property type="match status" value="1"/>
</dbReference>
<proteinExistence type="inferred from homology"/>
<name>A0A7H9B6U6_ZYGMR</name>
<dbReference type="GO" id="GO:0005198">
    <property type="term" value="F:structural molecule activity"/>
    <property type="evidence" value="ECO:0007669"/>
    <property type="project" value="UniProtKB-UniRule"/>
</dbReference>
<evidence type="ECO:0000256" key="4">
    <source>
        <dbReference type="ARBA" id="ARBA00022448"/>
    </source>
</evidence>
<evidence type="ECO:0000256" key="7">
    <source>
        <dbReference type="ARBA" id="ARBA00022927"/>
    </source>
</evidence>
<dbReference type="EMBL" id="CP058610">
    <property type="protein sequence ID" value="QLG74287.1"/>
    <property type="molecule type" value="Genomic_DNA"/>
</dbReference>
<keyword evidence="5 11" id="KW-0963">Cytoplasm</keyword>
<evidence type="ECO:0000313" key="13">
    <source>
        <dbReference type="Proteomes" id="UP000509704"/>
    </source>
</evidence>
<dbReference type="GO" id="GO:0006890">
    <property type="term" value="P:retrograde vesicle-mediated transport, Golgi to endoplasmic reticulum"/>
    <property type="evidence" value="ECO:0007669"/>
    <property type="project" value="UniProtKB-UniRule"/>
</dbReference>
<protein>
    <recommendedName>
        <fullName evidence="11">Coatomer subunit epsilon</fullName>
    </recommendedName>
</protein>
<evidence type="ECO:0000256" key="6">
    <source>
        <dbReference type="ARBA" id="ARBA00022892"/>
    </source>
</evidence>
<dbReference type="AlphaFoldDB" id="A0A7H9B6U6"/>
<keyword evidence="9 11" id="KW-0472">Membrane</keyword>
<dbReference type="OrthoDB" id="310217at2759"/>
<dbReference type="GO" id="GO:0015031">
    <property type="term" value="P:protein transport"/>
    <property type="evidence" value="ECO:0007669"/>
    <property type="project" value="UniProtKB-UniRule"/>
</dbReference>
<keyword evidence="6 11" id="KW-0931">ER-Golgi transport</keyword>
<dbReference type="InterPro" id="IPR011990">
    <property type="entry name" value="TPR-like_helical_dom_sf"/>
</dbReference>